<dbReference type="Proteomes" id="UP001498398">
    <property type="component" value="Unassembled WGS sequence"/>
</dbReference>
<evidence type="ECO:0000256" key="1">
    <source>
        <dbReference type="SAM" id="MobiDB-lite"/>
    </source>
</evidence>
<organism evidence="3 4">
    <name type="scientific">Marasmiellus scandens</name>
    <dbReference type="NCBI Taxonomy" id="2682957"/>
    <lineage>
        <taxon>Eukaryota</taxon>
        <taxon>Fungi</taxon>
        <taxon>Dikarya</taxon>
        <taxon>Basidiomycota</taxon>
        <taxon>Agaricomycotina</taxon>
        <taxon>Agaricomycetes</taxon>
        <taxon>Agaricomycetidae</taxon>
        <taxon>Agaricales</taxon>
        <taxon>Marasmiineae</taxon>
        <taxon>Omphalotaceae</taxon>
        <taxon>Marasmiellus</taxon>
    </lineage>
</organism>
<reference evidence="3 4" key="1">
    <citation type="submission" date="2024-01" db="EMBL/GenBank/DDBJ databases">
        <title>A draft genome for the cacao thread blight pathogen Marasmiellus scandens.</title>
        <authorList>
            <person name="Baruah I.K."/>
            <person name="Leung J."/>
            <person name="Bukari Y."/>
            <person name="Amoako-Attah I."/>
            <person name="Meinhardt L.W."/>
            <person name="Bailey B.A."/>
            <person name="Cohen S.P."/>
        </authorList>
    </citation>
    <scope>NUCLEOTIDE SEQUENCE [LARGE SCALE GENOMIC DNA]</scope>
    <source>
        <strain evidence="3 4">GH-19</strain>
    </source>
</reference>
<sequence length="127" mass="14028">MFRDGAIYYGVMVLVNLANMITYYTMGSNMKGGLSTFASSISVTMMSRLMLNLHKTADEGLYSTIHPTISTEDTYLNPHSRVSHTGQVELDTVMTADLTFGMSRNGVEGGHEEQQIRSSLHRTATEV</sequence>
<keyword evidence="4" id="KW-1185">Reference proteome</keyword>
<evidence type="ECO:0000256" key="2">
    <source>
        <dbReference type="SAM" id="Phobius"/>
    </source>
</evidence>
<evidence type="ECO:0000313" key="3">
    <source>
        <dbReference type="EMBL" id="KAK7457757.1"/>
    </source>
</evidence>
<feature type="transmembrane region" description="Helical" evidence="2">
    <location>
        <begin position="7"/>
        <end position="26"/>
    </location>
</feature>
<proteinExistence type="predicted"/>
<feature type="compositionally biased region" description="Polar residues" evidence="1">
    <location>
        <begin position="116"/>
        <end position="127"/>
    </location>
</feature>
<evidence type="ECO:0000313" key="4">
    <source>
        <dbReference type="Proteomes" id="UP001498398"/>
    </source>
</evidence>
<feature type="region of interest" description="Disordered" evidence="1">
    <location>
        <begin position="105"/>
        <end position="127"/>
    </location>
</feature>
<dbReference type="EMBL" id="JBANRG010000019">
    <property type="protein sequence ID" value="KAK7457757.1"/>
    <property type="molecule type" value="Genomic_DNA"/>
</dbReference>
<accession>A0ABR1JD11</accession>
<name>A0ABR1JD11_9AGAR</name>
<keyword evidence="2" id="KW-1133">Transmembrane helix</keyword>
<keyword evidence="2" id="KW-0472">Membrane</keyword>
<keyword evidence="2" id="KW-0812">Transmembrane</keyword>
<comment type="caution">
    <text evidence="3">The sequence shown here is derived from an EMBL/GenBank/DDBJ whole genome shotgun (WGS) entry which is preliminary data.</text>
</comment>
<protein>
    <submittedName>
        <fullName evidence="3">Uncharacterized protein</fullName>
    </submittedName>
</protein>
<gene>
    <name evidence="3" type="ORF">VKT23_010096</name>
</gene>